<keyword evidence="8" id="KW-1185">Reference proteome</keyword>
<evidence type="ECO:0000256" key="3">
    <source>
        <dbReference type="ARBA" id="ARBA00022692"/>
    </source>
</evidence>
<evidence type="ECO:0000313" key="7">
    <source>
        <dbReference type="EMBL" id="KAL3281119.1"/>
    </source>
</evidence>
<evidence type="ECO:0008006" key="9">
    <source>
        <dbReference type="Google" id="ProtNLM"/>
    </source>
</evidence>
<feature type="transmembrane region" description="Helical" evidence="6">
    <location>
        <begin position="132"/>
        <end position="153"/>
    </location>
</feature>
<evidence type="ECO:0000256" key="5">
    <source>
        <dbReference type="ARBA" id="ARBA00023136"/>
    </source>
</evidence>
<keyword evidence="3 6" id="KW-0812">Transmembrane</keyword>
<dbReference type="Pfam" id="PF04241">
    <property type="entry name" value="DUF423"/>
    <property type="match status" value="1"/>
</dbReference>
<proteinExistence type="inferred from homology"/>
<comment type="caution">
    <text evidence="7">The sequence shown here is derived from an EMBL/GenBank/DDBJ whole genome shotgun (WGS) entry which is preliminary data.</text>
</comment>
<keyword evidence="4 6" id="KW-1133">Transmembrane helix</keyword>
<evidence type="ECO:0000256" key="2">
    <source>
        <dbReference type="ARBA" id="ARBA00006208"/>
    </source>
</evidence>
<keyword evidence="5 6" id="KW-0472">Membrane</keyword>
<protein>
    <recommendedName>
        <fullName evidence="9">Transmembrane protein 256 homolog</fullName>
    </recommendedName>
</protein>
<name>A0ABD2NR91_9CUCU</name>
<comment type="subcellular location">
    <subcellularLocation>
        <location evidence="1">Membrane</location>
        <topology evidence="1">Multi-pass membrane protein</topology>
    </subcellularLocation>
</comment>
<accession>A0ABD2NR91</accession>
<evidence type="ECO:0000256" key="6">
    <source>
        <dbReference type="SAM" id="Phobius"/>
    </source>
</evidence>
<comment type="similarity">
    <text evidence="2">Belongs to the TMEM256 family.</text>
</comment>
<dbReference type="Proteomes" id="UP001516400">
    <property type="component" value="Unassembled WGS sequence"/>
</dbReference>
<evidence type="ECO:0000256" key="4">
    <source>
        <dbReference type="ARBA" id="ARBA00022989"/>
    </source>
</evidence>
<dbReference type="EMBL" id="JABFTP020000144">
    <property type="protein sequence ID" value="KAL3281119.1"/>
    <property type="molecule type" value="Genomic_DNA"/>
</dbReference>
<feature type="transmembrane region" description="Helical" evidence="6">
    <location>
        <begin position="73"/>
        <end position="92"/>
    </location>
</feature>
<evidence type="ECO:0000313" key="8">
    <source>
        <dbReference type="Proteomes" id="UP001516400"/>
    </source>
</evidence>
<dbReference type="InterPro" id="IPR006696">
    <property type="entry name" value="DUF423"/>
</dbReference>
<dbReference type="AlphaFoldDB" id="A0ABD2NR91"/>
<dbReference type="GO" id="GO:0016020">
    <property type="term" value="C:membrane"/>
    <property type="evidence" value="ECO:0007669"/>
    <property type="project" value="UniProtKB-SubCell"/>
</dbReference>
<reference evidence="7 8" key="1">
    <citation type="journal article" date="2021" name="BMC Biol.">
        <title>Horizontally acquired antibacterial genes associated with adaptive radiation of ladybird beetles.</title>
        <authorList>
            <person name="Li H.S."/>
            <person name="Tang X.F."/>
            <person name="Huang Y.H."/>
            <person name="Xu Z.Y."/>
            <person name="Chen M.L."/>
            <person name="Du X.Y."/>
            <person name="Qiu B.Y."/>
            <person name="Chen P.T."/>
            <person name="Zhang W."/>
            <person name="Slipinski A."/>
            <person name="Escalona H.E."/>
            <person name="Waterhouse R.M."/>
            <person name="Zwick A."/>
            <person name="Pang H."/>
        </authorList>
    </citation>
    <scope>NUCLEOTIDE SEQUENCE [LARGE SCALE GENOMIC DNA]</scope>
    <source>
        <strain evidence="7">SYSU2018</strain>
    </source>
</reference>
<sequence length="180" mass="19570">MAESGSRVMGLTDYVNYALYENPVSKFVLFENPVSKSIKSFVMEKSFVPPPQQVTVITEKTPLWKLAKENGSFIRLAGLMGASAVALGAYGAHKKYPDGKEELLKPVFETANKMHFFHSLALLGVPMCRTPAVTGSLFLMGTILFSGPCYYYAITGENKLGKLAPVGGTILIIAWLSLAL</sequence>
<organism evidence="7 8">
    <name type="scientific">Cryptolaemus montrouzieri</name>
    <dbReference type="NCBI Taxonomy" id="559131"/>
    <lineage>
        <taxon>Eukaryota</taxon>
        <taxon>Metazoa</taxon>
        <taxon>Ecdysozoa</taxon>
        <taxon>Arthropoda</taxon>
        <taxon>Hexapoda</taxon>
        <taxon>Insecta</taxon>
        <taxon>Pterygota</taxon>
        <taxon>Neoptera</taxon>
        <taxon>Endopterygota</taxon>
        <taxon>Coleoptera</taxon>
        <taxon>Polyphaga</taxon>
        <taxon>Cucujiformia</taxon>
        <taxon>Coccinelloidea</taxon>
        <taxon>Coccinellidae</taxon>
        <taxon>Scymninae</taxon>
        <taxon>Scymnini</taxon>
        <taxon>Cryptolaemus</taxon>
    </lineage>
</organism>
<feature type="transmembrane region" description="Helical" evidence="6">
    <location>
        <begin position="160"/>
        <end position="178"/>
    </location>
</feature>
<dbReference type="PANTHER" id="PTHR43461:SF1">
    <property type="entry name" value="TRANSMEMBRANE PROTEIN 256"/>
    <property type="match status" value="1"/>
</dbReference>
<dbReference type="PANTHER" id="PTHR43461">
    <property type="entry name" value="TRANSMEMBRANE PROTEIN 256"/>
    <property type="match status" value="1"/>
</dbReference>
<evidence type="ECO:0000256" key="1">
    <source>
        <dbReference type="ARBA" id="ARBA00004141"/>
    </source>
</evidence>
<gene>
    <name evidence="7" type="ORF">HHI36_004341</name>
</gene>